<keyword evidence="2" id="KW-1185">Reference proteome</keyword>
<protein>
    <submittedName>
        <fullName evidence="1">Uncharacterized protein</fullName>
    </submittedName>
</protein>
<name>A0ACC1I1B6_9FUNG</name>
<reference evidence="1" key="1">
    <citation type="submission" date="2022-07" db="EMBL/GenBank/DDBJ databases">
        <title>Phylogenomic reconstructions and comparative analyses of Kickxellomycotina fungi.</title>
        <authorList>
            <person name="Reynolds N.K."/>
            <person name="Stajich J.E."/>
            <person name="Barry K."/>
            <person name="Grigoriev I.V."/>
            <person name="Crous P."/>
            <person name="Smith M.E."/>
        </authorList>
    </citation>
    <scope>NUCLEOTIDE SEQUENCE</scope>
    <source>
        <strain evidence="1">Benny 63K</strain>
    </source>
</reference>
<proteinExistence type="predicted"/>
<accession>A0ACC1I1B6</accession>
<comment type="caution">
    <text evidence="1">The sequence shown here is derived from an EMBL/GenBank/DDBJ whole genome shotgun (WGS) entry which is preliminary data.</text>
</comment>
<evidence type="ECO:0000313" key="1">
    <source>
        <dbReference type="EMBL" id="KAJ1884884.1"/>
    </source>
</evidence>
<evidence type="ECO:0000313" key="2">
    <source>
        <dbReference type="Proteomes" id="UP001150581"/>
    </source>
</evidence>
<feature type="non-terminal residue" evidence="1">
    <location>
        <position position="102"/>
    </location>
</feature>
<dbReference type="Proteomes" id="UP001150581">
    <property type="component" value="Unassembled WGS sequence"/>
</dbReference>
<organism evidence="1 2">
    <name type="scientific">Kickxella alabastrina</name>
    <dbReference type="NCBI Taxonomy" id="61397"/>
    <lineage>
        <taxon>Eukaryota</taxon>
        <taxon>Fungi</taxon>
        <taxon>Fungi incertae sedis</taxon>
        <taxon>Zoopagomycota</taxon>
        <taxon>Kickxellomycotina</taxon>
        <taxon>Kickxellomycetes</taxon>
        <taxon>Kickxellales</taxon>
        <taxon>Kickxellaceae</taxon>
        <taxon>Kickxella</taxon>
    </lineage>
</organism>
<dbReference type="EMBL" id="JANBPG010002707">
    <property type="protein sequence ID" value="KAJ1884884.1"/>
    <property type="molecule type" value="Genomic_DNA"/>
</dbReference>
<gene>
    <name evidence="1" type="ORF">LPJ66_010394</name>
</gene>
<sequence>MPPKQKKQSLHSADSLEDDFAIDAEYVSDQAESQHEPQEDDDDDSPTSPTTASNKRKTTTTTTTTTTSNKKQNLTTPTAPKEKKPKPGKIANFTVPELPLDQ</sequence>